<dbReference type="PANTHER" id="PTHR33104">
    <property type="entry name" value="SI:DKEY-29D5.2"/>
    <property type="match status" value="1"/>
</dbReference>
<comment type="caution">
    <text evidence="1">The sequence shown here is derived from an EMBL/GenBank/DDBJ whole genome shotgun (WGS) entry which is preliminary data.</text>
</comment>
<reference evidence="1" key="1">
    <citation type="journal article" date="2020" name="bioRxiv">
        <title>Comparative genomics of Chlamydomonas.</title>
        <authorList>
            <person name="Craig R.J."/>
            <person name="Hasan A.R."/>
            <person name="Ness R.W."/>
            <person name="Keightley P.D."/>
        </authorList>
    </citation>
    <scope>NUCLEOTIDE SEQUENCE</scope>
    <source>
        <strain evidence="1">CCAP 11/70</strain>
    </source>
</reference>
<dbReference type="Proteomes" id="UP000612055">
    <property type="component" value="Unassembled WGS sequence"/>
</dbReference>
<dbReference type="PANTHER" id="PTHR33104:SF2">
    <property type="entry name" value="CXC3 LIKE CYSTEINE CLUSTER DOMAIN-CONTAINING PROTEIN"/>
    <property type="match status" value="1"/>
</dbReference>
<dbReference type="AlphaFoldDB" id="A0A835XMJ1"/>
<evidence type="ECO:0008006" key="3">
    <source>
        <dbReference type="Google" id="ProtNLM"/>
    </source>
</evidence>
<dbReference type="Pfam" id="PF18758">
    <property type="entry name" value="KDZ"/>
    <property type="match status" value="1"/>
</dbReference>
<dbReference type="EMBL" id="JAEHOE010000197">
    <property type="protein sequence ID" value="KAG2482899.1"/>
    <property type="molecule type" value="Genomic_DNA"/>
</dbReference>
<name>A0A835XMJ1_9CHLO</name>
<dbReference type="OrthoDB" id="544270at2759"/>
<evidence type="ECO:0000313" key="2">
    <source>
        <dbReference type="Proteomes" id="UP000612055"/>
    </source>
</evidence>
<proteinExistence type="predicted"/>
<organism evidence="1 2">
    <name type="scientific">Edaphochlamys debaryana</name>
    <dbReference type="NCBI Taxonomy" id="47281"/>
    <lineage>
        <taxon>Eukaryota</taxon>
        <taxon>Viridiplantae</taxon>
        <taxon>Chlorophyta</taxon>
        <taxon>core chlorophytes</taxon>
        <taxon>Chlorophyceae</taxon>
        <taxon>CS clade</taxon>
        <taxon>Chlamydomonadales</taxon>
        <taxon>Chlamydomonadales incertae sedis</taxon>
        <taxon>Edaphochlamys</taxon>
    </lineage>
</organism>
<protein>
    <recommendedName>
        <fullName evidence="3">CxC2-like cysteine cluster KDZ transposase-associated domain-containing protein</fullName>
    </recommendedName>
</protein>
<accession>A0A835XMJ1</accession>
<evidence type="ECO:0000313" key="1">
    <source>
        <dbReference type="EMBL" id="KAG2482899.1"/>
    </source>
</evidence>
<keyword evidence="2" id="KW-1185">Reference proteome</keyword>
<gene>
    <name evidence="1" type="ORF">HYH03_018181</name>
</gene>
<sequence length="725" mass="80114">MSADFGKSGCFVSSPVDPRTWYDLQVHKAYGVLCCDGLSVTAFTEYLAAIAADVPVPYAGSGSSGSESSASDDAEDGRAAQVTVDHRRFFASFMACQRARFKSHSLQRLGVEGMDTGPLCACPFCALRPQPADERTAEATRSPEDEAYPLAVAMDACGNKLGHYTACGAASRDQLPRLSRYFGPVDARVRALHLQGRLDLKSALGEAEAGAEAEADACVCQSSLHCSRPQASSSAGPLDVHGVCGAVCVHGFPVRGVFCDMQTPEQFAYYLLMLGHLVKQRPDLKHVYMDFGCRFKRTWERYVARRRDLPQSAAQLKIMVNWMHGAGHDLACQLTNSGRFTEGAGRQIGEEIEQLWSSTKPVGPLARYMTLSRRRDFIEMTLETVSDGKLKRVVQLLVGSYRRTLKKIREHESEVASAMSAAQRGRINDPPAAAAQYVRSIVGSSSPGMIPDEPDAWQMDYVLLRLRRKEMGQLTAKAPSLAVVSSSSAVTLAAASTSTQISKVDTAIRRLEEAHELLPDDWKLWKPSYAPFDAALQRLCDREINRCQARISANILEVQHGQQERAQAGCADRETKRIQSRLKRKRAQIRTSLDEMYVWQGLQLGAERVMRLTEEQVKALYVPGQQPPWSTPASTLEAQQIFHGRKYHESATELARAREQLRYVRMDKVRLETWIQGAAACVQAARDRRAAVGCAGSTYLLDRRLGEIRVLRAALAANEQLLARL</sequence>
<dbReference type="InterPro" id="IPR040521">
    <property type="entry name" value="KDZ"/>
</dbReference>